<evidence type="ECO:0000313" key="6">
    <source>
        <dbReference type="EMBL" id="GAA5145361.1"/>
    </source>
</evidence>
<dbReference type="InterPro" id="IPR023343">
    <property type="entry name" value="Penicillin_amidase_dom1"/>
</dbReference>
<dbReference type="PANTHER" id="PTHR34218">
    <property type="entry name" value="PEPTIDASE S45 PENICILLIN AMIDASE"/>
    <property type="match status" value="1"/>
</dbReference>
<keyword evidence="7" id="KW-1185">Reference proteome</keyword>
<dbReference type="PIRSF" id="PIRSF001227">
    <property type="entry name" value="Pen_acylase"/>
    <property type="match status" value="1"/>
</dbReference>
<evidence type="ECO:0000256" key="2">
    <source>
        <dbReference type="ARBA" id="ARBA00022801"/>
    </source>
</evidence>
<dbReference type="Gene3D" id="1.10.1400.10">
    <property type="match status" value="1"/>
</dbReference>
<keyword evidence="2" id="KW-0378">Hydrolase</keyword>
<sequence>MQTDDAETGGTSSAGAATADPAGDVVPAPEPGRRRWPPLWWRRFRRLPFPVRLTTYVVLVLVLVLVAALLAGVVVARRSFPQTTGTIEVPGLAGDVEVVRDEHGVPQIYADTTDDLMLAQGYVHAQERFFEMDVRRHATAGRLAELFGDSAVETDLYTRTMGWRRVAERELPLLTPQTRAALESYADGVNAYLADRSLSRISLEYAVLDLGGLDYTPEPWTAVDSLAWLKAMAWDLRGNMQDEIDRALTIATVGEERAAQLDPAYPYREHAPIVQQGAVVDGVFEQDATRGGTREPKRTAFGPVADDLSGLAAGLDRMPSWLGRGDGIGSNSWVVSGDLTDTGAPLLANDPHLGVSLPGVWFQVGLHCRSVGPECPYDVAGFSFSGVPGVIIGHNADIAWGFTNLGPDVTDLYVERIVGDRWRHGDRLLPLRTRTETIEVDGGEDLTIEVRSTRHGPVLSDVDDQLQDVAALGALGDDGADGDEPGEDGDEYALSLAWTALQPSTTADAILGLNQASDWNEFRAAVADFAVPAQNIVYADREGHIGYQAPGVVPIRKSGNDGRLPSAGWRPENDWSGQFVPYDGLPSVLDPDEGFVVTANQAVIGRDYPYFLTDDWDRGYRSERIRDRIEAGLDDGPLSRDDLLSIQLDDANPMAPVLVPYLLDVPLQKQYADDGQRLLEGWDFSQGADSAAAAYYNVVWRNLLELTFHDELPEDLWPDGGQQWFAAVTRLLDTPDDPWWDDVTTDERETRDDILERALRDARDDLTATVSRDPSEWRWGELHELRLESSTLGQSGIGLVERLFNRDGWEAPGGGSLVNATSWDAAEGYEVTAAPSMRMVVDLGDLDRSRWINLTGTSGHAFNRHYTDQTDLWARGETLAWPFTEDAVREAGDDVLTLTPDGG</sequence>
<dbReference type="InterPro" id="IPR002692">
    <property type="entry name" value="S45"/>
</dbReference>
<dbReference type="EMBL" id="BAABKG010000002">
    <property type="protein sequence ID" value="GAA5145361.1"/>
    <property type="molecule type" value="Genomic_DNA"/>
</dbReference>
<comment type="similarity">
    <text evidence="1">Belongs to the peptidase S45 family.</text>
</comment>
<dbReference type="RefSeq" id="WP_345456304.1">
    <property type="nucleotide sequence ID" value="NZ_BAABKG010000002.1"/>
</dbReference>
<feature type="compositionally biased region" description="Low complexity" evidence="4">
    <location>
        <begin position="8"/>
        <end position="27"/>
    </location>
</feature>
<evidence type="ECO:0000313" key="7">
    <source>
        <dbReference type="Proteomes" id="UP001500221"/>
    </source>
</evidence>
<dbReference type="InterPro" id="IPR029055">
    <property type="entry name" value="Ntn_hydrolases_N"/>
</dbReference>
<proteinExistence type="inferred from homology"/>
<dbReference type="SUPFAM" id="SSF56235">
    <property type="entry name" value="N-terminal nucleophile aminohydrolases (Ntn hydrolases)"/>
    <property type="match status" value="1"/>
</dbReference>
<evidence type="ECO:0000256" key="1">
    <source>
        <dbReference type="ARBA" id="ARBA00006586"/>
    </source>
</evidence>
<keyword evidence="3" id="KW-0865">Zymogen</keyword>
<keyword evidence="5" id="KW-0812">Transmembrane</keyword>
<evidence type="ECO:0000256" key="5">
    <source>
        <dbReference type="SAM" id="Phobius"/>
    </source>
</evidence>
<feature type="region of interest" description="Disordered" evidence="4">
    <location>
        <begin position="1"/>
        <end position="30"/>
    </location>
</feature>
<feature type="transmembrane region" description="Helical" evidence="5">
    <location>
        <begin position="53"/>
        <end position="76"/>
    </location>
</feature>
<dbReference type="InterPro" id="IPR043147">
    <property type="entry name" value="Penicillin_amidase_A-knob"/>
</dbReference>
<dbReference type="PANTHER" id="PTHR34218:SF4">
    <property type="entry name" value="ACYL-HOMOSERINE LACTONE ACYLASE QUIP"/>
    <property type="match status" value="1"/>
</dbReference>
<reference evidence="7" key="1">
    <citation type="journal article" date="2019" name="Int. J. Syst. Evol. Microbiol.">
        <title>The Global Catalogue of Microorganisms (GCM) 10K type strain sequencing project: providing services to taxonomists for standard genome sequencing and annotation.</title>
        <authorList>
            <consortium name="The Broad Institute Genomics Platform"/>
            <consortium name="The Broad Institute Genome Sequencing Center for Infectious Disease"/>
            <person name="Wu L."/>
            <person name="Ma J."/>
        </authorList>
    </citation>
    <scope>NUCLEOTIDE SEQUENCE [LARGE SCALE GENOMIC DNA]</scope>
    <source>
        <strain evidence="7">JCM 18459</strain>
    </source>
</reference>
<dbReference type="InterPro" id="IPR043146">
    <property type="entry name" value="Penicillin_amidase_N_B-knob"/>
</dbReference>
<dbReference type="Gene3D" id="1.10.439.10">
    <property type="entry name" value="Penicillin Amidohydrolase, domain 1"/>
    <property type="match status" value="1"/>
</dbReference>
<dbReference type="CDD" id="cd03747">
    <property type="entry name" value="Ntn_PGA_like"/>
    <property type="match status" value="1"/>
</dbReference>
<gene>
    <name evidence="6" type="ORF">GCM10023340_14560</name>
</gene>
<dbReference type="InterPro" id="IPR014395">
    <property type="entry name" value="Pen/GL7ACA/AHL_acylase"/>
</dbReference>
<keyword evidence="5" id="KW-1133">Transmembrane helix</keyword>
<dbReference type="Pfam" id="PF01804">
    <property type="entry name" value="Penicil_amidase"/>
    <property type="match status" value="1"/>
</dbReference>
<dbReference type="Gene3D" id="2.30.120.10">
    <property type="match status" value="1"/>
</dbReference>
<keyword evidence="5" id="KW-0472">Membrane</keyword>
<protein>
    <submittedName>
        <fullName evidence="6">Penicillin acylase family protein</fullName>
    </submittedName>
</protein>
<evidence type="ECO:0000256" key="4">
    <source>
        <dbReference type="SAM" id="MobiDB-lite"/>
    </source>
</evidence>
<comment type="caution">
    <text evidence="6">The sequence shown here is derived from an EMBL/GenBank/DDBJ whole genome shotgun (WGS) entry which is preliminary data.</text>
</comment>
<dbReference type="Proteomes" id="UP001500221">
    <property type="component" value="Unassembled WGS sequence"/>
</dbReference>
<accession>A0ABP9PEM3</accession>
<dbReference type="Gene3D" id="3.60.20.10">
    <property type="entry name" value="Glutamine Phosphoribosylpyrophosphate, subunit 1, domain 1"/>
    <property type="match status" value="1"/>
</dbReference>
<evidence type="ECO:0000256" key="3">
    <source>
        <dbReference type="ARBA" id="ARBA00023145"/>
    </source>
</evidence>
<name>A0ABP9PEM3_9ACTN</name>
<organism evidence="6 7">
    <name type="scientific">Nocardioides marinquilinus</name>
    <dbReference type="NCBI Taxonomy" id="1210400"/>
    <lineage>
        <taxon>Bacteria</taxon>
        <taxon>Bacillati</taxon>
        <taxon>Actinomycetota</taxon>
        <taxon>Actinomycetes</taxon>
        <taxon>Propionibacteriales</taxon>
        <taxon>Nocardioidaceae</taxon>
        <taxon>Nocardioides</taxon>
    </lineage>
</organism>